<evidence type="ECO:0000256" key="5">
    <source>
        <dbReference type="ARBA" id="ARBA00023136"/>
    </source>
</evidence>
<feature type="domain" description="EamA" evidence="7">
    <location>
        <begin position="156"/>
        <end position="289"/>
    </location>
</feature>
<dbReference type="RefSeq" id="WP_306976930.1">
    <property type="nucleotide sequence ID" value="NZ_JAUSTQ010000008.1"/>
</dbReference>
<accession>A0ABT9VGB4</accession>
<evidence type="ECO:0000256" key="4">
    <source>
        <dbReference type="ARBA" id="ARBA00022989"/>
    </source>
</evidence>
<sequence>MRMNHVIAYSMVILGAAFWGLTGLFVQNLYAAGFTPWQVVTLRLTFSSLILLVMLAILARSYLKIRLKDLPYFIALGVFSIAFFNWFYFQVMDLATLAVAVVFVYSSPVFAAIIARVLFQEALTKQKLVAISLTILGSAFAIEFLPLGDFALTLQTILFGLLAGFFCSTYSLLGKNVSRWYHPFTITFYAMAGGSAFLIPTSGIWQNASAFANGDVWLNILGIVVISTVVAYLLYTTGLAYIESSKATILSSVEIIIAISVSVIVFNEALTGYQLLGFGLLFISLFLTVFSLKKLKKYKFRKMRGQKEQWPTETHHMTEKPSW</sequence>
<organism evidence="8 9">
    <name type="scientific">Alkalibacillus salilacus</name>
    <dbReference type="NCBI Taxonomy" id="284582"/>
    <lineage>
        <taxon>Bacteria</taxon>
        <taxon>Bacillati</taxon>
        <taxon>Bacillota</taxon>
        <taxon>Bacilli</taxon>
        <taxon>Bacillales</taxon>
        <taxon>Bacillaceae</taxon>
        <taxon>Alkalibacillus</taxon>
    </lineage>
</organism>
<feature type="transmembrane region" description="Helical" evidence="6">
    <location>
        <begin position="37"/>
        <end position="58"/>
    </location>
</feature>
<dbReference type="InterPro" id="IPR000620">
    <property type="entry name" value="EamA_dom"/>
</dbReference>
<keyword evidence="9" id="KW-1185">Reference proteome</keyword>
<feature type="transmembrane region" description="Helical" evidence="6">
    <location>
        <begin position="95"/>
        <end position="119"/>
    </location>
</feature>
<feature type="transmembrane region" description="Helical" evidence="6">
    <location>
        <begin position="152"/>
        <end position="173"/>
    </location>
</feature>
<feature type="domain" description="EamA" evidence="7">
    <location>
        <begin position="7"/>
        <end position="140"/>
    </location>
</feature>
<evidence type="ECO:0000256" key="1">
    <source>
        <dbReference type="ARBA" id="ARBA00004127"/>
    </source>
</evidence>
<comment type="caution">
    <text evidence="8">The sequence shown here is derived from an EMBL/GenBank/DDBJ whole genome shotgun (WGS) entry which is preliminary data.</text>
</comment>
<dbReference type="InterPro" id="IPR050638">
    <property type="entry name" value="AA-Vitamin_Transporters"/>
</dbReference>
<dbReference type="EMBL" id="JAUSTQ010000008">
    <property type="protein sequence ID" value="MDQ0160013.1"/>
    <property type="molecule type" value="Genomic_DNA"/>
</dbReference>
<evidence type="ECO:0000259" key="7">
    <source>
        <dbReference type="Pfam" id="PF00892"/>
    </source>
</evidence>
<feature type="transmembrane region" description="Helical" evidence="6">
    <location>
        <begin position="7"/>
        <end position="31"/>
    </location>
</feature>
<feature type="transmembrane region" description="Helical" evidence="6">
    <location>
        <begin position="70"/>
        <end position="89"/>
    </location>
</feature>
<dbReference type="InterPro" id="IPR037185">
    <property type="entry name" value="EmrE-like"/>
</dbReference>
<feature type="transmembrane region" description="Helical" evidence="6">
    <location>
        <begin position="247"/>
        <end position="266"/>
    </location>
</feature>
<protein>
    <submittedName>
        <fullName evidence="8">Drug/metabolite transporter (DMT)-like permease</fullName>
    </submittedName>
</protein>
<keyword evidence="5 6" id="KW-0472">Membrane</keyword>
<dbReference type="Proteomes" id="UP001224359">
    <property type="component" value="Unassembled WGS sequence"/>
</dbReference>
<feature type="transmembrane region" description="Helical" evidence="6">
    <location>
        <begin position="272"/>
        <end position="292"/>
    </location>
</feature>
<evidence type="ECO:0000256" key="6">
    <source>
        <dbReference type="SAM" id="Phobius"/>
    </source>
</evidence>
<feature type="transmembrane region" description="Helical" evidence="6">
    <location>
        <begin position="128"/>
        <end position="146"/>
    </location>
</feature>
<dbReference type="SUPFAM" id="SSF103481">
    <property type="entry name" value="Multidrug resistance efflux transporter EmrE"/>
    <property type="match status" value="2"/>
</dbReference>
<evidence type="ECO:0000313" key="8">
    <source>
        <dbReference type="EMBL" id="MDQ0160013.1"/>
    </source>
</evidence>
<dbReference type="Pfam" id="PF00892">
    <property type="entry name" value="EamA"/>
    <property type="match status" value="2"/>
</dbReference>
<comment type="subcellular location">
    <subcellularLocation>
        <location evidence="1">Endomembrane system</location>
        <topology evidence="1">Multi-pass membrane protein</topology>
    </subcellularLocation>
</comment>
<dbReference type="PANTHER" id="PTHR32322">
    <property type="entry name" value="INNER MEMBRANE TRANSPORTER"/>
    <property type="match status" value="1"/>
</dbReference>
<evidence type="ECO:0000256" key="3">
    <source>
        <dbReference type="ARBA" id="ARBA00022692"/>
    </source>
</evidence>
<comment type="similarity">
    <text evidence="2">Belongs to the EamA transporter family.</text>
</comment>
<gene>
    <name evidence="8" type="ORF">J2S77_002014</name>
</gene>
<feature type="transmembrane region" description="Helical" evidence="6">
    <location>
        <begin position="185"/>
        <end position="205"/>
    </location>
</feature>
<evidence type="ECO:0000256" key="2">
    <source>
        <dbReference type="ARBA" id="ARBA00007362"/>
    </source>
</evidence>
<dbReference type="PANTHER" id="PTHR32322:SF2">
    <property type="entry name" value="EAMA DOMAIN-CONTAINING PROTEIN"/>
    <property type="match status" value="1"/>
</dbReference>
<keyword evidence="4 6" id="KW-1133">Transmembrane helix</keyword>
<proteinExistence type="inferred from homology"/>
<evidence type="ECO:0000313" key="9">
    <source>
        <dbReference type="Proteomes" id="UP001224359"/>
    </source>
</evidence>
<reference evidence="8 9" key="1">
    <citation type="submission" date="2023-07" db="EMBL/GenBank/DDBJ databases">
        <title>Genomic Encyclopedia of Type Strains, Phase IV (KMG-IV): sequencing the most valuable type-strain genomes for metagenomic binning, comparative biology and taxonomic classification.</title>
        <authorList>
            <person name="Goeker M."/>
        </authorList>
    </citation>
    <scope>NUCLEOTIDE SEQUENCE [LARGE SCALE GENOMIC DNA]</scope>
    <source>
        <strain evidence="8 9">DSM 16460</strain>
    </source>
</reference>
<name>A0ABT9VGB4_9BACI</name>
<feature type="transmembrane region" description="Helical" evidence="6">
    <location>
        <begin position="217"/>
        <end position="235"/>
    </location>
</feature>
<keyword evidence="3 6" id="KW-0812">Transmembrane</keyword>